<gene>
    <name evidence="1" type="ORF">CCMP2556_LOCUS38444</name>
</gene>
<comment type="caution">
    <text evidence="1">The sequence shown here is derived from an EMBL/GenBank/DDBJ whole genome shotgun (WGS) entry which is preliminary data.</text>
</comment>
<sequence length="50" mass="5599">MMKAPAVLAVIINMIFALPYLRHSKADELDHLELFAGDMSVTRGELQELV</sequence>
<dbReference type="Proteomes" id="UP001642484">
    <property type="component" value="Unassembled WGS sequence"/>
</dbReference>
<keyword evidence="2" id="KW-1185">Reference proteome</keyword>
<name>A0ABP0PPT6_9DINO</name>
<evidence type="ECO:0000313" key="2">
    <source>
        <dbReference type="Proteomes" id="UP001642484"/>
    </source>
</evidence>
<dbReference type="EMBL" id="CAXAMN010023490">
    <property type="protein sequence ID" value="CAK9078025.1"/>
    <property type="molecule type" value="Genomic_DNA"/>
</dbReference>
<evidence type="ECO:0000313" key="1">
    <source>
        <dbReference type="EMBL" id="CAK9078025.1"/>
    </source>
</evidence>
<protein>
    <submittedName>
        <fullName evidence="1">Uncharacterized protein</fullName>
    </submittedName>
</protein>
<organism evidence="1 2">
    <name type="scientific">Durusdinium trenchii</name>
    <dbReference type="NCBI Taxonomy" id="1381693"/>
    <lineage>
        <taxon>Eukaryota</taxon>
        <taxon>Sar</taxon>
        <taxon>Alveolata</taxon>
        <taxon>Dinophyceae</taxon>
        <taxon>Suessiales</taxon>
        <taxon>Symbiodiniaceae</taxon>
        <taxon>Durusdinium</taxon>
    </lineage>
</organism>
<proteinExistence type="predicted"/>
<accession>A0ABP0PPT6</accession>
<reference evidence="1 2" key="1">
    <citation type="submission" date="2024-02" db="EMBL/GenBank/DDBJ databases">
        <authorList>
            <person name="Chen Y."/>
            <person name="Shah S."/>
            <person name="Dougan E. K."/>
            <person name="Thang M."/>
            <person name="Chan C."/>
        </authorList>
    </citation>
    <scope>NUCLEOTIDE SEQUENCE [LARGE SCALE GENOMIC DNA]</scope>
</reference>